<dbReference type="SMART" id="SM00345">
    <property type="entry name" value="HTH_GNTR"/>
    <property type="match status" value="1"/>
</dbReference>
<dbReference type="Gene3D" id="3.40.1410.10">
    <property type="entry name" value="Chorismate lyase-like"/>
    <property type="match status" value="1"/>
</dbReference>
<dbReference type="FunFam" id="1.10.10.10:FF:000079">
    <property type="entry name" value="GntR family transcriptional regulator"/>
    <property type="match status" value="1"/>
</dbReference>
<dbReference type="AlphaFoldDB" id="A0A9X3WNM5"/>
<keyword evidence="6" id="KW-1185">Reference proteome</keyword>
<evidence type="ECO:0000256" key="3">
    <source>
        <dbReference type="ARBA" id="ARBA00023163"/>
    </source>
</evidence>
<dbReference type="PANTHER" id="PTHR44846">
    <property type="entry name" value="MANNOSYL-D-GLYCERATE TRANSPORT/METABOLISM SYSTEM REPRESSOR MNGR-RELATED"/>
    <property type="match status" value="1"/>
</dbReference>
<keyword evidence="2" id="KW-0238">DNA-binding</keyword>
<comment type="caution">
    <text evidence="5">The sequence shown here is derived from an EMBL/GenBank/DDBJ whole genome shotgun (WGS) entry which is preliminary data.</text>
</comment>
<sequence>MIDKKSPLPIYYQLEEKIRHLINSEQLKPGELLPSEREYAEKYDISRMTVRQAINNLASDGLLIRLKGKGTFVAEKKFEQSLQGLTGFSEDMRTRGLEPSNRMLSFKEQQADEKVASKLNIAPKDPIYVIQRIRLANDAPVALETNYVPKDLVGDLTEEDVNLSFYDYIEKKLDLKITHGDQVMEAVLANEFEINYLGINKGDPILLIQRQTYLSNDVPFEYVTSSYRADKYALKLRMPRIN</sequence>
<proteinExistence type="predicted"/>
<dbReference type="InterPro" id="IPR036390">
    <property type="entry name" value="WH_DNA-bd_sf"/>
</dbReference>
<keyword evidence="3" id="KW-0804">Transcription</keyword>
<dbReference type="RefSeq" id="WP_272434741.1">
    <property type="nucleotide sequence ID" value="NZ_JAMQKB010000001.1"/>
</dbReference>
<organism evidence="5 6">
    <name type="scientific">Terrihalobacillus insolitus</name>
    <dbReference type="NCBI Taxonomy" id="2950438"/>
    <lineage>
        <taxon>Bacteria</taxon>
        <taxon>Bacillati</taxon>
        <taxon>Bacillota</taxon>
        <taxon>Bacilli</taxon>
        <taxon>Bacillales</taxon>
        <taxon>Bacillaceae</taxon>
        <taxon>Terrihalobacillus</taxon>
    </lineage>
</organism>
<dbReference type="Pfam" id="PF00392">
    <property type="entry name" value="GntR"/>
    <property type="match status" value="1"/>
</dbReference>
<dbReference type="GO" id="GO:0003700">
    <property type="term" value="F:DNA-binding transcription factor activity"/>
    <property type="evidence" value="ECO:0007669"/>
    <property type="project" value="InterPro"/>
</dbReference>
<reference evidence="5" key="1">
    <citation type="submission" date="2022-06" db="EMBL/GenBank/DDBJ databases">
        <title>Aquibacillus sp. a new bacterium isolated from soil saline samples.</title>
        <authorList>
            <person name="Galisteo C."/>
            <person name="De La Haba R."/>
            <person name="Sanchez-Porro C."/>
            <person name="Ventosa A."/>
        </authorList>
    </citation>
    <scope>NUCLEOTIDE SEQUENCE</scope>
    <source>
        <strain evidence="5">3ASR75-11</strain>
    </source>
</reference>
<dbReference type="InterPro" id="IPR011663">
    <property type="entry name" value="UTRA"/>
</dbReference>
<evidence type="ECO:0000256" key="1">
    <source>
        <dbReference type="ARBA" id="ARBA00023015"/>
    </source>
</evidence>
<dbReference type="GO" id="GO:0045892">
    <property type="term" value="P:negative regulation of DNA-templated transcription"/>
    <property type="evidence" value="ECO:0007669"/>
    <property type="project" value="TreeGrafter"/>
</dbReference>
<accession>A0A9X3WNM5</accession>
<dbReference type="InterPro" id="IPR028978">
    <property type="entry name" value="Chorismate_lyase_/UTRA_dom_sf"/>
</dbReference>
<evidence type="ECO:0000259" key="4">
    <source>
        <dbReference type="PROSITE" id="PS50949"/>
    </source>
</evidence>
<name>A0A9X3WNM5_9BACI</name>
<dbReference type="InterPro" id="IPR000524">
    <property type="entry name" value="Tscrpt_reg_HTH_GntR"/>
</dbReference>
<dbReference type="PRINTS" id="PR00035">
    <property type="entry name" value="HTHGNTR"/>
</dbReference>
<dbReference type="InterPro" id="IPR036388">
    <property type="entry name" value="WH-like_DNA-bd_sf"/>
</dbReference>
<gene>
    <name evidence="5" type="ORF">NC797_01045</name>
</gene>
<protein>
    <submittedName>
        <fullName evidence="5">GntR family transcriptional regulator</fullName>
    </submittedName>
</protein>
<dbReference type="PANTHER" id="PTHR44846:SF1">
    <property type="entry name" value="MANNOSYL-D-GLYCERATE TRANSPORT_METABOLISM SYSTEM REPRESSOR MNGR-RELATED"/>
    <property type="match status" value="1"/>
</dbReference>
<dbReference type="SUPFAM" id="SSF46785">
    <property type="entry name" value="Winged helix' DNA-binding domain"/>
    <property type="match status" value="1"/>
</dbReference>
<dbReference type="SUPFAM" id="SSF64288">
    <property type="entry name" value="Chorismate lyase-like"/>
    <property type="match status" value="1"/>
</dbReference>
<dbReference type="PROSITE" id="PS50949">
    <property type="entry name" value="HTH_GNTR"/>
    <property type="match status" value="1"/>
</dbReference>
<dbReference type="EMBL" id="JAMQKB010000001">
    <property type="protein sequence ID" value="MDC3423092.1"/>
    <property type="molecule type" value="Genomic_DNA"/>
</dbReference>
<evidence type="ECO:0000256" key="2">
    <source>
        <dbReference type="ARBA" id="ARBA00023125"/>
    </source>
</evidence>
<dbReference type="SMART" id="SM00866">
    <property type="entry name" value="UTRA"/>
    <property type="match status" value="1"/>
</dbReference>
<dbReference type="Gene3D" id="1.10.10.10">
    <property type="entry name" value="Winged helix-like DNA-binding domain superfamily/Winged helix DNA-binding domain"/>
    <property type="match status" value="1"/>
</dbReference>
<dbReference type="CDD" id="cd07377">
    <property type="entry name" value="WHTH_GntR"/>
    <property type="match status" value="1"/>
</dbReference>
<dbReference type="InterPro" id="IPR050679">
    <property type="entry name" value="Bact_HTH_transcr_reg"/>
</dbReference>
<dbReference type="Pfam" id="PF07702">
    <property type="entry name" value="UTRA"/>
    <property type="match status" value="1"/>
</dbReference>
<dbReference type="Proteomes" id="UP001145050">
    <property type="component" value="Unassembled WGS sequence"/>
</dbReference>
<feature type="domain" description="HTH gntR-type" evidence="4">
    <location>
        <begin position="8"/>
        <end position="76"/>
    </location>
</feature>
<dbReference type="GO" id="GO:0003677">
    <property type="term" value="F:DNA binding"/>
    <property type="evidence" value="ECO:0007669"/>
    <property type="project" value="UniProtKB-KW"/>
</dbReference>
<evidence type="ECO:0000313" key="6">
    <source>
        <dbReference type="Proteomes" id="UP001145050"/>
    </source>
</evidence>
<keyword evidence="1" id="KW-0805">Transcription regulation</keyword>
<evidence type="ECO:0000313" key="5">
    <source>
        <dbReference type="EMBL" id="MDC3423092.1"/>
    </source>
</evidence>